<evidence type="ECO:0000313" key="2">
    <source>
        <dbReference type="Proteomes" id="UP000180043"/>
    </source>
</evidence>
<dbReference type="EMBL" id="MLIQ01000008">
    <property type="protein sequence ID" value="OHU60698.1"/>
    <property type="molecule type" value="Genomic_DNA"/>
</dbReference>
<name>A0A1S1LUR2_MYCCH</name>
<evidence type="ECO:0000313" key="1">
    <source>
        <dbReference type="EMBL" id="OHU60698.1"/>
    </source>
</evidence>
<gene>
    <name evidence="1" type="ORF">BKG82_02275</name>
</gene>
<dbReference type="Proteomes" id="UP000180043">
    <property type="component" value="Unassembled WGS sequence"/>
</dbReference>
<proteinExistence type="predicted"/>
<reference evidence="1 2" key="1">
    <citation type="submission" date="2016-10" db="EMBL/GenBank/DDBJ databases">
        <title>Evaluation of Human, Veterinary and Environmental Mycobacterium chelonae Isolates by Core Genome Phylogenomic Analysis, Targeted Gene Comparison, and Anti-microbial Susceptibility Patterns: A Tale of Mistaken Identities.</title>
        <authorList>
            <person name="Fogelson S.B."/>
            <person name="Camus A.C."/>
            <person name="Lorenz W."/>
            <person name="Vasireddy R."/>
            <person name="Vasireddy S."/>
            <person name="Smith T."/>
            <person name="Brown-Elliott B.A."/>
            <person name="Wallace R.J.Jr."/>
            <person name="Hasan N.A."/>
            <person name="Reischl U."/>
            <person name="Sanchez S."/>
        </authorList>
    </citation>
    <scope>NUCLEOTIDE SEQUENCE [LARGE SCALE GENOMIC DNA]</scope>
    <source>
        <strain evidence="1 2">15515</strain>
    </source>
</reference>
<comment type="caution">
    <text evidence="1">The sequence shown here is derived from an EMBL/GenBank/DDBJ whole genome shotgun (WGS) entry which is preliminary data.</text>
</comment>
<protein>
    <submittedName>
        <fullName evidence="1">Uncharacterized protein</fullName>
    </submittedName>
</protein>
<dbReference type="AlphaFoldDB" id="A0A1S1LUR2"/>
<organism evidence="1 2">
    <name type="scientific">Mycobacteroides chelonae</name>
    <name type="common">Mycobacterium chelonae</name>
    <dbReference type="NCBI Taxonomy" id="1774"/>
    <lineage>
        <taxon>Bacteria</taxon>
        <taxon>Bacillati</taxon>
        <taxon>Actinomycetota</taxon>
        <taxon>Actinomycetes</taxon>
        <taxon>Mycobacteriales</taxon>
        <taxon>Mycobacteriaceae</taxon>
        <taxon>Mycobacteroides</taxon>
    </lineage>
</organism>
<sequence length="67" mass="7429">MSTNFCPVCWREAQQTMNGNIYAHFDGASNECPGSNQPFTIAIVAPSRITLRHIIKDIHELQEAIAA</sequence>
<dbReference type="RefSeq" id="WP_070947343.1">
    <property type="nucleotide sequence ID" value="NZ_JAHQZW010000037.1"/>
</dbReference>
<accession>A0A1S1LUR2</accession>